<evidence type="ECO:0000313" key="1">
    <source>
        <dbReference type="EMBL" id="GLI35256.1"/>
    </source>
</evidence>
<dbReference type="AlphaFoldDB" id="A0A9W6FUR4"/>
<proteinExistence type="predicted"/>
<organism evidence="1 2">
    <name type="scientific">Desulforhabdus amnigena</name>
    <dbReference type="NCBI Taxonomy" id="40218"/>
    <lineage>
        <taxon>Bacteria</taxon>
        <taxon>Pseudomonadati</taxon>
        <taxon>Thermodesulfobacteriota</taxon>
        <taxon>Syntrophobacteria</taxon>
        <taxon>Syntrophobacterales</taxon>
        <taxon>Syntrophobacteraceae</taxon>
        <taxon>Desulforhabdus</taxon>
    </lineage>
</organism>
<dbReference type="Proteomes" id="UP001144372">
    <property type="component" value="Unassembled WGS sequence"/>
</dbReference>
<evidence type="ECO:0008006" key="3">
    <source>
        <dbReference type="Google" id="ProtNLM"/>
    </source>
</evidence>
<reference evidence="1" key="1">
    <citation type="submission" date="2022-12" db="EMBL/GenBank/DDBJ databases">
        <title>Reference genome sequencing for broad-spectrum identification of bacterial and archaeal isolates by mass spectrometry.</title>
        <authorList>
            <person name="Sekiguchi Y."/>
            <person name="Tourlousse D.M."/>
        </authorList>
    </citation>
    <scope>NUCLEOTIDE SEQUENCE</scope>
    <source>
        <strain evidence="1">ASRB1</strain>
    </source>
</reference>
<name>A0A9W6FUR4_9BACT</name>
<dbReference type="RefSeq" id="WP_281794893.1">
    <property type="nucleotide sequence ID" value="NZ_BSDR01000001.1"/>
</dbReference>
<keyword evidence="2" id="KW-1185">Reference proteome</keyword>
<sequence length="241" mass="27085">MHKRAMMDPRHLFIDERHTGMCVYCGTHPDTRDHVPSKVLLDEPYPPELPVVGACKKCNSSFSLDEQYLACFLDCVIHGGAEASDLHRPNVKRILEGNPALQLRIEGAWKKDEADDLIWEPEAGRVRNVILKLARGHAAYELYPKLEKPSIVGFAPLQILSDDQRSAFEQVAGDDETDLWPEIGSRAFLRAFGKSPDRLPLSGGWVVVQPGRYRYSVSETGGVIVRMVLSEYLACEVVWEL</sequence>
<protein>
    <recommendedName>
        <fullName evidence="3">HNH endonuclease</fullName>
    </recommendedName>
</protein>
<comment type="caution">
    <text evidence="1">The sequence shown here is derived from an EMBL/GenBank/DDBJ whole genome shotgun (WGS) entry which is preliminary data.</text>
</comment>
<gene>
    <name evidence="1" type="ORF">DAMNIGENAA_26890</name>
</gene>
<evidence type="ECO:0000313" key="2">
    <source>
        <dbReference type="Proteomes" id="UP001144372"/>
    </source>
</evidence>
<accession>A0A9W6FUR4</accession>
<dbReference type="EMBL" id="BSDR01000001">
    <property type="protein sequence ID" value="GLI35256.1"/>
    <property type="molecule type" value="Genomic_DNA"/>
</dbReference>